<evidence type="ECO:0000259" key="5">
    <source>
        <dbReference type="PROSITE" id="PS50048"/>
    </source>
</evidence>
<feature type="region of interest" description="Disordered" evidence="4">
    <location>
        <begin position="82"/>
        <end position="108"/>
    </location>
</feature>
<evidence type="ECO:0000256" key="1">
    <source>
        <dbReference type="ARBA" id="ARBA00004123"/>
    </source>
</evidence>
<dbReference type="Proteomes" id="UP000297245">
    <property type="component" value="Unassembled WGS sequence"/>
</dbReference>
<name>A0A4S8LWR8_DENBC</name>
<accession>A0A4S8LWR8</accession>
<dbReference type="SMART" id="SM00906">
    <property type="entry name" value="Fungal_trans"/>
    <property type="match status" value="1"/>
</dbReference>
<reference evidence="6 7" key="1">
    <citation type="journal article" date="2019" name="Nat. Ecol. Evol.">
        <title>Megaphylogeny resolves global patterns of mushroom evolution.</title>
        <authorList>
            <person name="Varga T."/>
            <person name="Krizsan K."/>
            <person name="Foldi C."/>
            <person name="Dima B."/>
            <person name="Sanchez-Garcia M."/>
            <person name="Sanchez-Ramirez S."/>
            <person name="Szollosi G.J."/>
            <person name="Szarkandi J.G."/>
            <person name="Papp V."/>
            <person name="Albert L."/>
            <person name="Andreopoulos W."/>
            <person name="Angelini C."/>
            <person name="Antonin V."/>
            <person name="Barry K.W."/>
            <person name="Bougher N.L."/>
            <person name="Buchanan P."/>
            <person name="Buyck B."/>
            <person name="Bense V."/>
            <person name="Catcheside P."/>
            <person name="Chovatia M."/>
            <person name="Cooper J."/>
            <person name="Damon W."/>
            <person name="Desjardin D."/>
            <person name="Finy P."/>
            <person name="Geml J."/>
            <person name="Haridas S."/>
            <person name="Hughes K."/>
            <person name="Justo A."/>
            <person name="Karasinski D."/>
            <person name="Kautmanova I."/>
            <person name="Kiss B."/>
            <person name="Kocsube S."/>
            <person name="Kotiranta H."/>
            <person name="LaButti K.M."/>
            <person name="Lechner B.E."/>
            <person name="Liimatainen K."/>
            <person name="Lipzen A."/>
            <person name="Lukacs Z."/>
            <person name="Mihaltcheva S."/>
            <person name="Morgado L.N."/>
            <person name="Niskanen T."/>
            <person name="Noordeloos M.E."/>
            <person name="Ohm R.A."/>
            <person name="Ortiz-Santana B."/>
            <person name="Ovrebo C."/>
            <person name="Racz N."/>
            <person name="Riley R."/>
            <person name="Savchenko A."/>
            <person name="Shiryaev A."/>
            <person name="Soop K."/>
            <person name="Spirin V."/>
            <person name="Szebenyi C."/>
            <person name="Tomsovsky M."/>
            <person name="Tulloss R.E."/>
            <person name="Uehling J."/>
            <person name="Grigoriev I.V."/>
            <person name="Vagvolgyi C."/>
            <person name="Papp T."/>
            <person name="Martin F.M."/>
            <person name="Miettinen O."/>
            <person name="Hibbett D.S."/>
            <person name="Nagy L.G."/>
        </authorList>
    </citation>
    <scope>NUCLEOTIDE SEQUENCE [LARGE SCALE GENOMIC DNA]</scope>
    <source>
        <strain evidence="6 7">CBS 962.96</strain>
    </source>
</reference>
<dbReference type="GO" id="GO:0008270">
    <property type="term" value="F:zinc ion binding"/>
    <property type="evidence" value="ECO:0007669"/>
    <property type="project" value="InterPro"/>
</dbReference>
<sequence>MSDTRTCSRPIQSCFQCRKRKIKCNRTYPCAPCLLRGEGDVCREVDRSLANSSKTTVETLDDVVHRVSLLEKTVKELSSRLPNHADTVGPKDYTASDRQHATTKLTSTNSKDNNKFLSTIRSSYGTASVDEDVAMMLEDFAMGHRVNRSRATQDLECEPVSPFLYPTPASQDGAFGHLGHSLLSFPHPSSPLDAMSPVFGLAEGHPLSLLIDPTVNITAKLVSLLPSESRCRLLVQFYFERLEWYSKVLHAPTFQAEAEHLMCQIAMATPSASNPDPVPSALAHISLSFLSVYFMVLCLSLHLIEPGLCRQLNINFTEATELGTKMYSAAQATFYAGNFFANHSLEALQSFILMGVYRQNVDEADSHWALLGSAIKIAQNLGISRLGSESENRKYTGLWKSLVKRETGRRVWWSLIFDDWSHAAAHNGAYSVHPSQNHTALPANINDTDLVEGQPLREMPETQYTEMTLSRTRYRFVDLYRQIVDNMQSPSSSGYGFILEMDVKLRKMQEEVPLYFQDGSSGEALSKEQLLATAKGVKGLELTLSLIMGETRQLRLHRPFLFRGYKDKRFVKSRDQCISSARAILGYLKSNDEHCAILLKWWMVLFYGFAASVVLFIDLCHQKVDDAPDLEHRRAELREALDLFKTAEHISTVSRNAIVLLEGLMSTLRH</sequence>
<dbReference type="PROSITE" id="PS00463">
    <property type="entry name" value="ZN2_CY6_FUNGAL_1"/>
    <property type="match status" value="1"/>
</dbReference>
<dbReference type="InterPro" id="IPR050613">
    <property type="entry name" value="Sec_Metabolite_Reg"/>
</dbReference>
<evidence type="ECO:0000256" key="2">
    <source>
        <dbReference type="ARBA" id="ARBA00022723"/>
    </source>
</evidence>
<dbReference type="CDD" id="cd00067">
    <property type="entry name" value="GAL4"/>
    <property type="match status" value="1"/>
</dbReference>
<dbReference type="PROSITE" id="PS50048">
    <property type="entry name" value="ZN2_CY6_FUNGAL_2"/>
    <property type="match status" value="1"/>
</dbReference>
<feature type="domain" description="Zn(2)-C6 fungal-type" evidence="5">
    <location>
        <begin position="13"/>
        <end position="44"/>
    </location>
</feature>
<dbReference type="EMBL" id="ML179246">
    <property type="protein sequence ID" value="THU93548.1"/>
    <property type="molecule type" value="Genomic_DNA"/>
</dbReference>
<dbReference type="InterPro" id="IPR036864">
    <property type="entry name" value="Zn2-C6_fun-type_DNA-bd_sf"/>
</dbReference>
<gene>
    <name evidence="6" type="ORF">K435DRAFT_189601</name>
</gene>
<dbReference type="OrthoDB" id="3364175at2759"/>
<evidence type="ECO:0000313" key="6">
    <source>
        <dbReference type="EMBL" id="THU93548.1"/>
    </source>
</evidence>
<dbReference type="PANTHER" id="PTHR31001">
    <property type="entry name" value="UNCHARACTERIZED TRANSCRIPTIONAL REGULATORY PROTEIN"/>
    <property type="match status" value="1"/>
</dbReference>
<dbReference type="CDD" id="cd12148">
    <property type="entry name" value="fungal_TF_MHR"/>
    <property type="match status" value="1"/>
</dbReference>
<keyword evidence="3" id="KW-0539">Nucleus</keyword>
<dbReference type="InterPro" id="IPR007219">
    <property type="entry name" value="XnlR_reg_dom"/>
</dbReference>
<dbReference type="SMART" id="SM00066">
    <property type="entry name" value="GAL4"/>
    <property type="match status" value="1"/>
</dbReference>
<keyword evidence="2" id="KW-0479">Metal-binding</keyword>
<dbReference type="Pfam" id="PF00172">
    <property type="entry name" value="Zn_clus"/>
    <property type="match status" value="1"/>
</dbReference>
<proteinExistence type="predicted"/>
<protein>
    <recommendedName>
        <fullName evidence="5">Zn(2)-C6 fungal-type domain-containing protein</fullName>
    </recommendedName>
</protein>
<dbReference type="GO" id="GO:0000981">
    <property type="term" value="F:DNA-binding transcription factor activity, RNA polymerase II-specific"/>
    <property type="evidence" value="ECO:0007669"/>
    <property type="project" value="InterPro"/>
</dbReference>
<dbReference type="InterPro" id="IPR001138">
    <property type="entry name" value="Zn2Cys6_DnaBD"/>
</dbReference>
<dbReference type="Pfam" id="PF04082">
    <property type="entry name" value="Fungal_trans"/>
    <property type="match status" value="1"/>
</dbReference>
<dbReference type="GO" id="GO:0005634">
    <property type="term" value="C:nucleus"/>
    <property type="evidence" value="ECO:0007669"/>
    <property type="project" value="UniProtKB-SubCell"/>
</dbReference>
<dbReference type="SUPFAM" id="SSF57701">
    <property type="entry name" value="Zn2/Cys6 DNA-binding domain"/>
    <property type="match status" value="1"/>
</dbReference>
<evidence type="ECO:0000256" key="4">
    <source>
        <dbReference type="SAM" id="MobiDB-lite"/>
    </source>
</evidence>
<dbReference type="Gene3D" id="4.10.240.10">
    <property type="entry name" value="Zn(2)-C6 fungal-type DNA-binding domain"/>
    <property type="match status" value="1"/>
</dbReference>
<comment type="subcellular location">
    <subcellularLocation>
        <location evidence="1">Nucleus</location>
    </subcellularLocation>
</comment>
<dbReference type="AlphaFoldDB" id="A0A4S8LWR8"/>
<keyword evidence="7" id="KW-1185">Reference proteome</keyword>
<evidence type="ECO:0000313" key="7">
    <source>
        <dbReference type="Proteomes" id="UP000297245"/>
    </source>
</evidence>
<dbReference type="GO" id="GO:0003677">
    <property type="term" value="F:DNA binding"/>
    <property type="evidence" value="ECO:0007669"/>
    <property type="project" value="InterPro"/>
</dbReference>
<evidence type="ECO:0000256" key="3">
    <source>
        <dbReference type="ARBA" id="ARBA00023242"/>
    </source>
</evidence>
<organism evidence="6 7">
    <name type="scientific">Dendrothele bispora (strain CBS 962.96)</name>
    <dbReference type="NCBI Taxonomy" id="1314807"/>
    <lineage>
        <taxon>Eukaryota</taxon>
        <taxon>Fungi</taxon>
        <taxon>Dikarya</taxon>
        <taxon>Basidiomycota</taxon>
        <taxon>Agaricomycotina</taxon>
        <taxon>Agaricomycetes</taxon>
        <taxon>Agaricomycetidae</taxon>
        <taxon>Agaricales</taxon>
        <taxon>Agaricales incertae sedis</taxon>
        <taxon>Dendrothele</taxon>
    </lineage>
</organism>
<dbReference type="PANTHER" id="PTHR31001:SF76">
    <property type="entry name" value="ZN(2)-C6 FUNGAL-TYPE DOMAIN-CONTAINING PROTEIN"/>
    <property type="match status" value="1"/>
</dbReference>
<dbReference type="GO" id="GO:0006351">
    <property type="term" value="P:DNA-templated transcription"/>
    <property type="evidence" value="ECO:0007669"/>
    <property type="project" value="InterPro"/>
</dbReference>